<evidence type="ECO:0000313" key="3">
    <source>
        <dbReference type="EMBL" id="CAL5974552.1"/>
    </source>
</evidence>
<dbReference type="EMBL" id="CAXDID020000005">
    <property type="protein sequence ID" value="CAL5974558.1"/>
    <property type="molecule type" value="Genomic_DNA"/>
</dbReference>
<dbReference type="Proteomes" id="UP001642409">
    <property type="component" value="Unassembled WGS sequence"/>
</dbReference>
<dbReference type="Gene3D" id="1.20.140.30">
    <property type="entry name" value="MOB kinase activator"/>
    <property type="match status" value="1"/>
</dbReference>
<dbReference type="EMBL" id="CATOUU010000464">
    <property type="protein sequence ID" value="CAI9930632.1"/>
    <property type="molecule type" value="Genomic_DNA"/>
</dbReference>
<dbReference type="SUPFAM" id="SSF101152">
    <property type="entry name" value="Mob1/phocein"/>
    <property type="match status" value="1"/>
</dbReference>
<dbReference type="SMART" id="SM01388">
    <property type="entry name" value="Mob1_phocein"/>
    <property type="match status" value="1"/>
</dbReference>
<sequence length="190" mass="22206">MFKKKQQTHFINSQQKDPNLATITQANQPIACPPQIDANDFISYQLCEFVEQTEAFFNIVKAECSSAAACDKMQAGLRNSYYLWDTDSKQNVKASCYCEKVLVWTTQQLQNEQLFAETENLPKDFLKQVRKIYQRVFRVWAHIYVNHYANLIKQGCDVLFQQALMQLIEFCLKYQLLEQEDLDPVKSVLK</sequence>
<evidence type="ECO:0000313" key="1">
    <source>
        <dbReference type="EMBL" id="CAI9930632.1"/>
    </source>
</evidence>
<dbReference type="Pfam" id="PF03637">
    <property type="entry name" value="Mob1_phocein"/>
    <property type="match status" value="1"/>
</dbReference>
<protein>
    <submittedName>
        <fullName evidence="1">Mob1-like protein</fullName>
    </submittedName>
    <submittedName>
        <fullName evidence="3">Mob1-like_protein</fullName>
    </submittedName>
</protein>
<dbReference type="InterPro" id="IPR036703">
    <property type="entry name" value="MOB_kinase_act_sf"/>
</dbReference>
<dbReference type="AlphaFoldDB" id="A0AA86P5G3"/>
<reference evidence="1" key="1">
    <citation type="submission" date="2023-06" db="EMBL/GenBank/DDBJ databases">
        <authorList>
            <person name="Kurt Z."/>
        </authorList>
    </citation>
    <scope>NUCLEOTIDE SEQUENCE</scope>
</reference>
<dbReference type="EMBL" id="CAXDID020000005">
    <property type="protein sequence ID" value="CAL5974552.1"/>
    <property type="molecule type" value="Genomic_DNA"/>
</dbReference>
<accession>A0AA86P5G3</accession>
<evidence type="ECO:0000313" key="2">
    <source>
        <dbReference type="EMBL" id="CAI9930635.1"/>
    </source>
</evidence>
<dbReference type="InterPro" id="IPR005301">
    <property type="entry name" value="MOB_kinase_act_fam"/>
</dbReference>
<dbReference type="PANTHER" id="PTHR22599">
    <property type="entry name" value="MPS ONE BINDER KINASE ACTIVATOR-LIKE MOB"/>
    <property type="match status" value="1"/>
</dbReference>
<name>A0AA86P5G3_9EUKA</name>
<proteinExistence type="predicted"/>
<comment type="caution">
    <text evidence="1">The sequence shown here is derived from an EMBL/GenBank/DDBJ whole genome shotgun (WGS) entry which is preliminary data.</text>
</comment>
<dbReference type="EMBL" id="CATOUU010000464">
    <property type="protein sequence ID" value="CAI9930635.1"/>
    <property type="molecule type" value="Genomic_DNA"/>
</dbReference>
<evidence type="ECO:0000313" key="4">
    <source>
        <dbReference type="EMBL" id="CAL5974558.1"/>
    </source>
</evidence>
<organism evidence="1">
    <name type="scientific">Hexamita inflata</name>
    <dbReference type="NCBI Taxonomy" id="28002"/>
    <lineage>
        <taxon>Eukaryota</taxon>
        <taxon>Metamonada</taxon>
        <taxon>Diplomonadida</taxon>
        <taxon>Hexamitidae</taxon>
        <taxon>Hexamitinae</taxon>
        <taxon>Hexamita</taxon>
    </lineage>
</organism>
<gene>
    <name evidence="1" type="ORF">HINF_LOCUS18277</name>
    <name evidence="2" type="ORF">HINF_LOCUS18280</name>
    <name evidence="3" type="ORF">HINF_LOCUS2910</name>
    <name evidence="4" type="ORF">HINF_LOCUS2913</name>
</gene>
<keyword evidence="5" id="KW-1185">Reference proteome</keyword>
<evidence type="ECO:0000313" key="5">
    <source>
        <dbReference type="Proteomes" id="UP001642409"/>
    </source>
</evidence>
<reference evidence="3 5" key="2">
    <citation type="submission" date="2024-07" db="EMBL/GenBank/DDBJ databases">
        <authorList>
            <person name="Akdeniz Z."/>
        </authorList>
    </citation>
    <scope>NUCLEOTIDE SEQUENCE [LARGE SCALE GENOMIC DNA]</scope>
</reference>